<proteinExistence type="predicted"/>
<dbReference type="FunFam" id="3.10.20.90:FF:000202">
    <property type="entry name" value="Small ubiquitin-related modifier I"/>
    <property type="match status" value="1"/>
</dbReference>
<dbReference type="InterPro" id="IPR027267">
    <property type="entry name" value="AH/BAR_dom_sf"/>
</dbReference>
<dbReference type="AlphaFoldDB" id="A0A4Q9M4D0"/>
<feature type="compositionally biased region" description="Low complexity" evidence="2">
    <location>
        <begin position="561"/>
        <end position="574"/>
    </location>
</feature>
<dbReference type="Gene3D" id="3.10.20.90">
    <property type="entry name" value="Phosphatidylinositol 3-kinase Catalytic Subunit, Chain A, domain 1"/>
    <property type="match status" value="1"/>
</dbReference>
<feature type="compositionally biased region" description="Low complexity" evidence="2">
    <location>
        <begin position="231"/>
        <end position="246"/>
    </location>
</feature>
<dbReference type="InterPro" id="IPR022617">
    <property type="entry name" value="Rad60/SUMO-like_dom"/>
</dbReference>
<feature type="region of interest" description="Disordered" evidence="2">
    <location>
        <begin position="389"/>
        <end position="534"/>
    </location>
</feature>
<protein>
    <recommendedName>
        <fullName evidence="3">Ubiquitin-like domain-containing protein</fullName>
    </recommendedName>
</protein>
<dbReference type="SUPFAM" id="SSF54236">
    <property type="entry name" value="Ubiquitin-like"/>
    <property type="match status" value="1"/>
</dbReference>
<dbReference type="PROSITE" id="PS50053">
    <property type="entry name" value="UBIQUITIN_2"/>
    <property type="match status" value="1"/>
</dbReference>
<dbReference type="PANTHER" id="PTHR10562">
    <property type="entry name" value="SMALL UBIQUITIN-RELATED MODIFIER"/>
    <property type="match status" value="1"/>
</dbReference>
<gene>
    <name evidence="4" type="ORF">BD311DRAFT_800852</name>
</gene>
<feature type="coiled-coil region" evidence="1">
    <location>
        <begin position="61"/>
        <end position="95"/>
    </location>
</feature>
<evidence type="ECO:0000259" key="3">
    <source>
        <dbReference type="PROSITE" id="PS50053"/>
    </source>
</evidence>
<feature type="compositionally biased region" description="Low complexity" evidence="2">
    <location>
        <begin position="605"/>
        <end position="620"/>
    </location>
</feature>
<evidence type="ECO:0000256" key="1">
    <source>
        <dbReference type="SAM" id="Coils"/>
    </source>
</evidence>
<dbReference type="SMART" id="SM00213">
    <property type="entry name" value="UBQ"/>
    <property type="match status" value="1"/>
</dbReference>
<dbReference type="EMBL" id="ML143587">
    <property type="protein sequence ID" value="TBU21659.1"/>
    <property type="molecule type" value="Genomic_DNA"/>
</dbReference>
<feature type="compositionally biased region" description="Polar residues" evidence="2">
    <location>
        <begin position="957"/>
        <end position="972"/>
    </location>
</feature>
<dbReference type="OrthoDB" id="3358861at2759"/>
<feature type="compositionally biased region" description="Polar residues" evidence="2">
    <location>
        <begin position="549"/>
        <end position="560"/>
    </location>
</feature>
<feature type="compositionally biased region" description="Basic residues" evidence="2">
    <location>
        <begin position="493"/>
        <end position="503"/>
    </location>
</feature>
<dbReference type="Pfam" id="PF11976">
    <property type="entry name" value="Rad60-SLD"/>
    <property type="match status" value="1"/>
</dbReference>
<sequence length="1169" mass="123892">MVHRPADSRLLSNLLSHEKDYSKHFSILLDHSHASLASFSAYASASAPPISQVIIAVAGSLAGADDALRSYAAALEQWQEQLKALKNMEDDVANIMRDREILVTRLIKASKSPQKSTRDSIAPSPSGSSLSISKSEVQVGSKLSAAQAQLQACEAHLAAKEQELSAFRVRAIRSGLHARCKAMVECGWAWGEMGKEGMRALESLDMANGHGSPSMHPDFQQRLNGNDKSTSSDVSSIAPSQSASQIGFHSSPALTDSTWRAPSSPPLFPSTLPQSYTLSIPPAHSISEYAVPNGTAHPATIIEEGGGSSEEEGEDPDSVPVEVHENPLFTKGKGKGKAPASPIPSRHVSFSIRKHSETNIPAASSFRSESPTKRRGVLGSLAALFHVGSSRSSDVGAPSSASPSKADSAWRTRIDKHLASAQRGDSSDDEQLSHPYSMHASSSTKGLQPDGEMARLKKRAKRGSVQTQGSSRMALPDKGYMSDTVTESMSKAARTKPQRRRSVSKPPTIEGVRSLRPQDEAGPSSGSRLKKSPAVNNVFAAEGLGSASLSRNSSISKQSVTSTASAPARTSPAAHGRAKTDSARRRTTSLDVQPSKPGPSHKRTASASTSTGAAPSAAASQLTNTQPSLMSIVEGISRLNKEAALKQNPNHLLVVPKAPGRINVAYSDSLGELPVIRTTPPQPQPEARAQAQANGGSPSPRPRLKRAGQQEKPEENNYRNSLLLSASVSAPTLPLSGSTSVTAAGAINQARAEASSKPLPGSPKMPLRSALRNASRSPSPNTAVRTSPDRARPQDTTAANASPAQQTGPSTSKPAQTYPAPAPPSAERPTMNRRESDISSISSYETGREVFVGSDTEGDDSPALPPIPMLVPGSVSAPGPGPEPTPNGHADAHQQDGSELSRSTASTVQTHQAPGDAQTGAGTGAEPPRRRKSVRMSLPPTFSATPPAIEDTDEEAPQSSSHAPWSPPQRSVQRGGGGWGSKIEEAGARDVWADSDEEDAEYSAAKRLLAKVGGKSPSSDAEPKQEDANAPINIKVTTQTGEEVFFKIKRNTKLSKLQGAYANKVGKDVSSIRFLYDGARISDEDTPASLDMEDNGTIDVMVERRRLGVTRGSPLQLFSIFLFECPRVSLCYPRFVVLQPPFYQLSSATHVHLKDARTWIKAIAWPVQR</sequence>
<dbReference type="CDD" id="cd16116">
    <property type="entry name" value="Ubl_Smt3_like"/>
    <property type="match status" value="1"/>
</dbReference>
<feature type="compositionally biased region" description="Polar residues" evidence="2">
    <location>
        <begin position="794"/>
        <end position="815"/>
    </location>
</feature>
<keyword evidence="1" id="KW-0175">Coiled coil</keyword>
<dbReference type="InterPro" id="IPR029071">
    <property type="entry name" value="Ubiquitin-like_domsf"/>
</dbReference>
<evidence type="ECO:0000313" key="4">
    <source>
        <dbReference type="EMBL" id="TBU21659.1"/>
    </source>
</evidence>
<reference evidence="4" key="1">
    <citation type="submission" date="2019-01" db="EMBL/GenBank/DDBJ databases">
        <title>Draft genome sequences of three monokaryotic isolates of the white-rot basidiomycete fungus Dichomitus squalens.</title>
        <authorList>
            <consortium name="DOE Joint Genome Institute"/>
            <person name="Lopez S.C."/>
            <person name="Andreopoulos B."/>
            <person name="Pangilinan J."/>
            <person name="Lipzen A."/>
            <person name="Riley R."/>
            <person name="Ahrendt S."/>
            <person name="Ng V."/>
            <person name="Barry K."/>
            <person name="Daum C."/>
            <person name="Grigoriev I.V."/>
            <person name="Hilden K.S."/>
            <person name="Makela M.R."/>
            <person name="de Vries R.P."/>
        </authorList>
    </citation>
    <scope>NUCLEOTIDE SEQUENCE [LARGE SCALE GENOMIC DNA]</scope>
    <source>
        <strain evidence="4">OM18370.1</strain>
    </source>
</reference>
<name>A0A4Q9M4D0_9APHY</name>
<feature type="region of interest" description="Disordered" evidence="2">
    <location>
        <begin position="113"/>
        <end position="133"/>
    </location>
</feature>
<feature type="region of interest" description="Disordered" evidence="2">
    <location>
        <begin position="298"/>
        <end position="347"/>
    </location>
</feature>
<feature type="region of interest" description="Disordered" evidence="2">
    <location>
        <begin position="549"/>
        <end position="622"/>
    </location>
</feature>
<feature type="region of interest" description="Disordered" evidence="2">
    <location>
        <begin position="673"/>
        <end position="716"/>
    </location>
</feature>
<feature type="compositionally biased region" description="Polar residues" evidence="2">
    <location>
        <begin position="252"/>
        <end position="261"/>
    </location>
</feature>
<dbReference type="Gene3D" id="1.20.1270.60">
    <property type="entry name" value="Arfaptin homology (AH) domain/BAR domain"/>
    <property type="match status" value="1"/>
</dbReference>
<accession>A0A4Q9M4D0</accession>
<feature type="compositionally biased region" description="Low complexity" evidence="2">
    <location>
        <begin position="397"/>
        <end position="407"/>
    </location>
</feature>
<feature type="compositionally biased region" description="Polar residues" evidence="2">
    <location>
        <begin position="772"/>
        <end position="785"/>
    </location>
</feature>
<feature type="compositionally biased region" description="Low complexity" evidence="2">
    <location>
        <begin position="120"/>
        <end position="133"/>
    </location>
</feature>
<feature type="domain" description="Ubiquitin-like" evidence="3">
    <location>
        <begin position="1032"/>
        <end position="1105"/>
    </location>
</feature>
<feature type="compositionally biased region" description="Basic and acidic residues" evidence="2">
    <location>
        <begin position="408"/>
        <end position="418"/>
    </location>
</feature>
<feature type="region of interest" description="Disordered" evidence="2">
    <location>
        <begin position="752"/>
        <end position="995"/>
    </location>
</feature>
<feature type="compositionally biased region" description="Basic and acidic residues" evidence="2">
    <location>
        <begin position="982"/>
        <end position="992"/>
    </location>
</feature>
<feature type="region of interest" description="Disordered" evidence="2">
    <location>
        <begin position="205"/>
        <end position="266"/>
    </location>
</feature>
<feature type="compositionally biased region" description="Polar residues" evidence="2">
    <location>
        <begin position="897"/>
        <end position="912"/>
    </location>
</feature>
<organism evidence="4">
    <name type="scientific">Dichomitus squalens</name>
    <dbReference type="NCBI Taxonomy" id="114155"/>
    <lineage>
        <taxon>Eukaryota</taxon>
        <taxon>Fungi</taxon>
        <taxon>Dikarya</taxon>
        <taxon>Basidiomycota</taxon>
        <taxon>Agaricomycotina</taxon>
        <taxon>Agaricomycetes</taxon>
        <taxon>Polyporales</taxon>
        <taxon>Polyporaceae</taxon>
        <taxon>Dichomitus</taxon>
    </lineage>
</organism>
<dbReference type="Proteomes" id="UP000292957">
    <property type="component" value="Unassembled WGS sequence"/>
</dbReference>
<evidence type="ECO:0000256" key="2">
    <source>
        <dbReference type="SAM" id="MobiDB-lite"/>
    </source>
</evidence>
<dbReference type="InterPro" id="IPR000626">
    <property type="entry name" value="Ubiquitin-like_dom"/>
</dbReference>